<protein>
    <submittedName>
        <fullName evidence="1">(pine wood nematode) hypothetical protein</fullName>
    </submittedName>
</protein>
<reference evidence="4" key="1">
    <citation type="submission" date="2016-11" db="UniProtKB">
        <authorList>
            <consortium name="WormBaseParasite"/>
        </authorList>
    </citation>
    <scope>IDENTIFICATION</scope>
</reference>
<organism evidence="2 4">
    <name type="scientific">Bursaphelenchus xylophilus</name>
    <name type="common">Pinewood nematode worm</name>
    <name type="synonym">Aphelenchoides xylophilus</name>
    <dbReference type="NCBI Taxonomy" id="6326"/>
    <lineage>
        <taxon>Eukaryota</taxon>
        <taxon>Metazoa</taxon>
        <taxon>Ecdysozoa</taxon>
        <taxon>Nematoda</taxon>
        <taxon>Chromadorea</taxon>
        <taxon>Rhabditida</taxon>
        <taxon>Tylenchina</taxon>
        <taxon>Tylenchomorpha</taxon>
        <taxon>Aphelenchoidea</taxon>
        <taxon>Aphelenchoididae</taxon>
        <taxon>Bursaphelenchus</taxon>
    </lineage>
</organism>
<dbReference type="EMBL" id="CAJFDI010000001">
    <property type="protein sequence ID" value="CAD5211445.1"/>
    <property type="molecule type" value="Genomic_DNA"/>
</dbReference>
<accession>A0A1I7S0R6</accession>
<dbReference type="Proteomes" id="UP000582659">
    <property type="component" value="Unassembled WGS sequence"/>
</dbReference>
<dbReference type="WBParaSite" id="BXY_0659000.1">
    <property type="protein sequence ID" value="BXY_0659000.1"/>
    <property type="gene ID" value="BXY_0659000"/>
</dbReference>
<evidence type="ECO:0000313" key="3">
    <source>
        <dbReference type="Proteomes" id="UP000659654"/>
    </source>
</evidence>
<gene>
    <name evidence="1" type="ORF">BXYJ_LOCUS2432</name>
</gene>
<evidence type="ECO:0000313" key="2">
    <source>
        <dbReference type="Proteomes" id="UP000095284"/>
    </source>
</evidence>
<dbReference type="Proteomes" id="UP000659654">
    <property type="component" value="Unassembled WGS sequence"/>
</dbReference>
<sequence length="72" mass="8767">MGKSVECDEIECDSSTSMTDSFLFNRYEQKEEEEESTEFMPKGRLTFAEWERFEQKRLEMINEVGFYFLQWL</sequence>
<name>A0A1I7S0R6_BURXY</name>
<dbReference type="EMBL" id="CAJFCV020000001">
    <property type="protein sequence ID" value="CAG9088303.1"/>
    <property type="molecule type" value="Genomic_DNA"/>
</dbReference>
<evidence type="ECO:0000313" key="1">
    <source>
        <dbReference type="EMBL" id="CAD5211445.1"/>
    </source>
</evidence>
<proteinExistence type="predicted"/>
<evidence type="ECO:0000313" key="4">
    <source>
        <dbReference type="WBParaSite" id="BXY_0659000.1"/>
    </source>
</evidence>
<dbReference type="AlphaFoldDB" id="A0A1I7S0R6"/>
<reference evidence="1" key="2">
    <citation type="submission" date="2020-09" db="EMBL/GenBank/DDBJ databases">
        <authorList>
            <person name="Kikuchi T."/>
        </authorList>
    </citation>
    <scope>NUCLEOTIDE SEQUENCE</scope>
    <source>
        <strain evidence="1">Ka4C1</strain>
    </source>
</reference>
<dbReference type="Proteomes" id="UP000095284">
    <property type="component" value="Unplaced"/>
</dbReference>
<keyword evidence="3" id="KW-1185">Reference proteome</keyword>